<feature type="compositionally biased region" description="Polar residues" evidence="1">
    <location>
        <begin position="219"/>
        <end position="232"/>
    </location>
</feature>
<reference evidence="2 3" key="1">
    <citation type="journal article" date="2019" name="Nat. Ecol. Evol.">
        <title>Megaphylogeny resolves global patterns of mushroom evolution.</title>
        <authorList>
            <person name="Varga T."/>
            <person name="Krizsan K."/>
            <person name="Foldi C."/>
            <person name="Dima B."/>
            <person name="Sanchez-Garcia M."/>
            <person name="Sanchez-Ramirez S."/>
            <person name="Szollosi G.J."/>
            <person name="Szarkandi J.G."/>
            <person name="Papp V."/>
            <person name="Albert L."/>
            <person name="Andreopoulos W."/>
            <person name="Angelini C."/>
            <person name="Antonin V."/>
            <person name="Barry K.W."/>
            <person name="Bougher N.L."/>
            <person name="Buchanan P."/>
            <person name="Buyck B."/>
            <person name="Bense V."/>
            <person name="Catcheside P."/>
            <person name="Chovatia M."/>
            <person name="Cooper J."/>
            <person name="Damon W."/>
            <person name="Desjardin D."/>
            <person name="Finy P."/>
            <person name="Geml J."/>
            <person name="Haridas S."/>
            <person name="Hughes K."/>
            <person name="Justo A."/>
            <person name="Karasinski D."/>
            <person name="Kautmanova I."/>
            <person name="Kiss B."/>
            <person name="Kocsube S."/>
            <person name="Kotiranta H."/>
            <person name="LaButti K.M."/>
            <person name="Lechner B.E."/>
            <person name="Liimatainen K."/>
            <person name="Lipzen A."/>
            <person name="Lukacs Z."/>
            <person name="Mihaltcheva S."/>
            <person name="Morgado L.N."/>
            <person name="Niskanen T."/>
            <person name="Noordeloos M.E."/>
            <person name="Ohm R.A."/>
            <person name="Ortiz-Santana B."/>
            <person name="Ovrebo C."/>
            <person name="Racz N."/>
            <person name="Riley R."/>
            <person name="Savchenko A."/>
            <person name="Shiryaev A."/>
            <person name="Soop K."/>
            <person name="Spirin V."/>
            <person name="Szebenyi C."/>
            <person name="Tomsovsky M."/>
            <person name="Tulloss R.E."/>
            <person name="Uehling J."/>
            <person name="Grigoriev I.V."/>
            <person name="Vagvolgyi C."/>
            <person name="Papp T."/>
            <person name="Martin F.M."/>
            <person name="Miettinen O."/>
            <person name="Hibbett D.S."/>
            <person name="Nagy L.G."/>
        </authorList>
    </citation>
    <scope>NUCLEOTIDE SEQUENCE [LARGE SCALE GENOMIC DNA]</scope>
    <source>
        <strain evidence="2 3">FP101781</strain>
    </source>
</reference>
<sequence>MPDHLLRVTSSFEFTCRSSRGAVYVATSSAKLVELVDHTKLRDYIIQHAELIYAHANKIRRISDDVPLYIVTGCIKSDSWALAAFKTTELSHNDIMYLKNVTLQGDNTPKYDWVASPTSGQAKFGSSDEPGLKNQTPFLRGFKLDFSPAFRSRRKSSSSSGKVQPNGEAPDNSDSPGPAYSEGSKEWDRTGEFRMGGNNGGQSDPSESGGPAPSSAGSNMDSMGRSHSSAYDSLQGRRANIEVFPISPNDVGSRSFSSKGGILMGLLDMSPL</sequence>
<dbReference type="STRING" id="71717.A0A4Y7T4S4"/>
<accession>A0A4Y7T4S4</accession>
<feature type="compositionally biased region" description="Low complexity" evidence="1">
    <location>
        <begin position="203"/>
        <end position="218"/>
    </location>
</feature>
<evidence type="ECO:0000256" key="1">
    <source>
        <dbReference type="SAM" id="MobiDB-lite"/>
    </source>
</evidence>
<organism evidence="2 3">
    <name type="scientific">Coprinellus micaceus</name>
    <name type="common">Glistening ink-cap mushroom</name>
    <name type="synonym">Coprinus micaceus</name>
    <dbReference type="NCBI Taxonomy" id="71717"/>
    <lineage>
        <taxon>Eukaryota</taxon>
        <taxon>Fungi</taxon>
        <taxon>Dikarya</taxon>
        <taxon>Basidiomycota</taxon>
        <taxon>Agaricomycotina</taxon>
        <taxon>Agaricomycetes</taxon>
        <taxon>Agaricomycetidae</taxon>
        <taxon>Agaricales</taxon>
        <taxon>Agaricineae</taxon>
        <taxon>Psathyrellaceae</taxon>
        <taxon>Coprinellus</taxon>
    </lineage>
</organism>
<keyword evidence="3" id="KW-1185">Reference proteome</keyword>
<dbReference type="OrthoDB" id="3222453at2759"/>
<comment type="caution">
    <text evidence="2">The sequence shown here is derived from an EMBL/GenBank/DDBJ whole genome shotgun (WGS) entry which is preliminary data.</text>
</comment>
<name>A0A4Y7T4S4_COPMI</name>
<feature type="compositionally biased region" description="Basic and acidic residues" evidence="1">
    <location>
        <begin position="183"/>
        <end position="192"/>
    </location>
</feature>
<protein>
    <submittedName>
        <fullName evidence="2">Uncharacterized protein</fullName>
    </submittedName>
</protein>
<dbReference type="Proteomes" id="UP000298030">
    <property type="component" value="Unassembled WGS sequence"/>
</dbReference>
<gene>
    <name evidence="2" type="ORF">FA13DRAFT_683029</name>
</gene>
<feature type="region of interest" description="Disordered" evidence="1">
    <location>
        <begin position="150"/>
        <end position="234"/>
    </location>
</feature>
<dbReference type="AlphaFoldDB" id="A0A4Y7T4S4"/>
<evidence type="ECO:0000313" key="3">
    <source>
        <dbReference type="Proteomes" id="UP000298030"/>
    </source>
</evidence>
<proteinExistence type="predicted"/>
<dbReference type="EMBL" id="QPFP01000029">
    <property type="protein sequence ID" value="TEB28954.1"/>
    <property type="molecule type" value="Genomic_DNA"/>
</dbReference>
<evidence type="ECO:0000313" key="2">
    <source>
        <dbReference type="EMBL" id="TEB28954.1"/>
    </source>
</evidence>